<keyword evidence="1" id="KW-1133">Transmembrane helix</keyword>
<gene>
    <name evidence="3" type="ORF">Ga0123462_0708</name>
</gene>
<feature type="domain" description="PAS" evidence="2">
    <location>
        <begin position="244"/>
        <end position="308"/>
    </location>
</feature>
<dbReference type="Proteomes" id="UP000231637">
    <property type="component" value="Chromosome"/>
</dbReference>
<evidence type="ECO:0000313" key="3">
    <source>
        <dbReference type="EMBL" id="ATX81578.1"/>
    </source>
</evidence>
<evidence type="ECO:0000313" key="4">
    <source>
        <dbReference type="Proteomes" id="UP000231637"/>
    </source>
</evidence>
<dbReference type="AlphaFoldDB" id="A0A2K8L2M9"/>
<dbReference type="InterPro" id="IPR035965">
    <property type="entry name" value="PAS-like_dom_sf"/>
</dbReference>
<organism evidence="3 4">
    <name type="scientific">Mariprofundus ferrinatatus</name>
    <dbReference type="NCBI Taxonomy" id="1921087"/>
    <lineage>
        <taxon>Bacteria</taxon>
        <taxon>Pseudomonadati</taxon>
        <taxon>Pseudomonadota</taxon>
        <taxon>Candidatius Mariprofundia</taxon>
        <taxon>Mariprofundales</taxon>
        <taxon>Mariprofundaceae</taxon>
        <taxon>Mariprofundus</taxon>
    </lineage>
</organism>
<feature type="transmembrane region" description="Helical" evidence="1">
    <location>
        <begin position="206"/>
        <end position="223"/>
    </location>
</feature>
<dbReference type="InterPro" id="IPR000014">
    <property type="entry name" value="PAS"/>
</dbReference>
<dbReference type="EMBL" id="CP018800">
    <property type="protein sequence ID" value="ATX81578.1"/>
    <property type="molecule type" value="Genomic_DNA"/>
</dbReference>
<reference evidence="3 4" key="1">
    <citation type="submission" date="2016-12" db="EMBL/GenBank/DDBJ databases">
        <title>Isolation and genomic insights into novel planktonic Zetaproteobacteria from stratified waters of the Chesapeake Bay.</title>
        <authorList>
            <person name="McAllister S.M."/>
            <person name="Kato S."/>
            <person name="Chan C.S."/>
            <person name="Chiu B.K."/>
            <person name="Field E.K."/>
        </authorList>
    </citation>
    <scope>NUCLEOTIDE SEQUENCE [LARGE SCALE GENOMIC DNA]</scope>
    <source>
        <strain evidence="3 4">CP-8</strain>
    </source>
</reference>
<keyword evidence="1" id="KW-0472">Membrane</keyword>
<accession>A0A2K8L2M9</accession>
<evidence type="ECO:0000259" key="2">
    <source>
        <dbReference type="PROSITE" id="PS50112"/>
    </source>
</evidence>
<dbReference type="SUPFAM" id="SSF55785">
    <property type="entry name" value="PYP-like sensor domain (PAS domain)"/>
    <property type="match status" value="1"/>
</dbReference>
<dbReference type="GO" id="GO:0006355">
    <property type="term" value="P:regulation of DNA-templated transcription"/>
    <property type="evidence" value="ECO:0007669"/>
    <property type="project" value="InterPro"/>
</dbReference>
<dbReference type="CDD" id="cd00130">
    <property type="entry name" value="PAS"/>
    <property type="match status" value="1"/>
</dbReference>
<proteinExistence type="predicted"/>
<sequence>MKSIFSSWASLSKHAGAMLMVPSVLALSVVGFSFFSWNKQMVQEAPLLDVVMEVRVDLEHAHQLLFKMEKDLNELRSVRDDQEELETLHNRVIAGVDDFVASMQTLKNHLAELSEGTAMMGSVTLSNIEVTKISDDELALKIVDLENTIEILDAHLMPELLGDAYQEFAYSEHDQELFVDAIDSAKVCDGRVHALIKERLDLQRRLFLLLIVVFSALIAYIFFKWRQLNRQMEDSLADIYLTSQATEQLPEPVLIISSGGIIEYGNPAYFEQSGFGATDVIGKHLSTIAVDDHASWVDDVIKNSSERQQWQGEVRTLNRQGGSYGSFIMSSPILDRTLSPTFFLLRQNL</sequence>
<keyword evidence="1" id="KW-0812">Transmembrane</keyword>
<dbReference type="Pfam" id="PF00989">
    <property type="entry name" value="PAS"/>
    <property type="match status" value="1"/>
</dbReference>
<dbReference type="InterPro" id="IPR013767">
    <property type="entry name" value="PAS_fold"/>
</dbReference>
<dbReference type="OrthoDB" id="5291238at2"/>
<keyword evidence="4" id="KW-1185">Reference proteome</keyword>
<dbReference type="RefSeq" id="WP_100265021.1">
    <property type="nucleotide sequence ID" value="NZ_CP018800.1"/>
</dbReference>
<dbReference type="KEGG" id="mfn:Ga0123462_0708"/>
<protein>
    <submittedName>
        <fullName evidence="3">PAS domain S-box-containing protein</fullName>
    </submittedName>
</protein>
<evidence type="ECO:0000256" key="1">
    <source>
        <dbReference type="SAM" id="Phobius"/>
    </source>
</evidence>
<feature type="transmembrane region" description="Helical" evidence="1">
    <location>
        <begin position="15"/>
        <end position="37"/>
    </location>
</feature>
<name>A0A2K8L2M9_9PROT</name>
<dbReference type="PROSITE" id="PS50112">
    <property type="entry name" value="PAS"/>
    <property type="match status" value="1"/>
</dbReference>
<dbReference type="NCBIfam" id="TIGR00229">
    <property type="entry name" value="sensory_box"/>
    <property type="match status" value="1"/>
</dbReference>
<dbReference type="Gene3D" id="3.30.450.20">
    <property type="entry name" value="PAS domain"/>
    <property type="match status" value="1"/>
</dbReference>